<dbReference type="Proteomes" id="UP000022447">
    <property type="component" value="Unassembled WGS sequence"/>
</dbReference>
<accession>X7EDD1</accession>
<keyword evidence="1" id="KW-0732">Signal</keyword>
<keyword evidence="3" id="KW-1185">Reference proteome</keyword>
<dbReference type="Gene3D" id="3.40.190.10">
    <property type="entry name" value="Periplasmic binding protein-like II"/>
    <property type="match status" value="1"/>
</dbReference>
<name>X7EDD1_9RHOB</name>
<sequence length="57" mass="5969">MKITTLAAVALVIPAVAFAHSRENIRIVGSSTVYPFTTAVAENFARDTGQACPMTTG</sequence>
<evidence type="ECO:0000313" key="3">
    <source>
        <dbReference type="Proteomes" id="UP000022447"/>
    </source>
</evidence>
<evidence type="ECO:0008006" key="4">
    <source>
        <dbReference type="Google" id="ProtNLM"/>
    </source>
</evidence>
<dbReference type="EMBL" id="JALZ01000033">
    <property type="protein sequence ID" value="ETX13211.1"/>
    <property type="molecule type" value="Genomic_DNA"/>
</dbReference>
<dbReference type="STRING" id="1449350.OCH239_12880"/>
<evidence type="ECO:0000256" key="1">
    <source>
        <dbReference type="SAM" id="SignalP"/>
    </source>
</evidence>
<protein>
    <recommendedName>
        <fullName evidence="4">Phosphate ABC transporter substrate-binding protein</fullName>
    </recommendedName>
</protein>
<comment type="caution">
    <text evidence="2">The sequence shown here is derived from an EMBL/GenBank/DDBJ whole genome shotgun (WGS) entry which is preliminary data.</text>
</comment>
<organism evidence="2 3">
    <name type="scientific">Roseivivax halodurans JCM 10272</name>
    <dbReference type="NCBI Taxonomy" id="1449350"/>
    <lineage>
        <taxon>Bacteria</taxon>
        <taxon>Pseudomonadati</taxon>
        <taxon>Pseudomonadota</taxon>
        <taxon>Alphaproteobacteria</taxon>
        <taxon>Rhodobacterales</taxon>
        <taxon>Roseobacteraceae</taxon>
        <taxon>Roseivivax</taxon>
    </lineage>
</organism>
<feature type="signal peptide" evidence="1">
    <location>
        <begin position="1"/>
        <end position="19"/>
    </location>
</feature>
<gene>
    <name evidence="2" type="ORF">OCH239_12880</name>
</gene>
<reference evidence="2 3" key="1">
    <citation type="submission" date="2014-01" db="EMBL/GenBank/DDBJ databases">
        <title>Roseivivax halodurans JCM 10272 Genome Sequencing.</title>
        <authorList>
            <person name="Lai Q."/>
            <person name="Li G."/>
            <person name="Shao Z."/>
        </authorList>
    </citation>
    <scope>NUCLEOTIDE SEQUENCE [LARGE SCALE GENOMIC DNA]</scope>
    <source>
        <strain evidence="2 3">JCM 10272</strain>
    </source>
</reference>
<dbReference type="PATRIC" id="fig|1449350.3.peg.3634"/>
<feature type="chain" id="PRO_5004979664" description="Phosphate ABC transporter substrate-binding protein" evidence="1">
    <location>
        <begin position="20"/>
        <end position="57"/>
    </location>
</feature>
<dbReference type="AlphaFoldDB" id="X7EDD1"/>
<proteinExistence type="predicted"/>
<evidence type="ECO:0000313" key="2">
    <source>
        <dbReference type="EMBL" id="ETX13211.1"/>
    </source>
</evidence>